<evidence type="ECO:0000313" key="4">
    <source>
        <dbReference type="EMBL" id="GIG89391.1"/>
    </source>
</evidence>
<dbReference type="EMBL" id="BONW01000021">
    <property type="protein sequence ID" value="GIG89391.1"/>
    <property type="molecule type" value="Genomic_DNA"/>
</dbReference>
<dbReference type="InterPro" id="IPR012347">
    <property type="entry name" value="Ferritin-like"/>
</dbReference>
<evidence type="ECO:0000313" key="5">
    <source>
        <dbReference type="Proteomes" id="UP000646749"/>
    </source>
</evidence>
<dbReference type="Proteomes" id="UP000646749">
    <property type="component" value="Unassembled WGS sequence"/>
</dbReference>
<reference evidence="4 5" key="1">
    <citation type="submission" date="2021-01" db="EMBL/GenBank/DDBJ databases">
        <title>Whole genome shotgun sequence of Plantactinospora endophytica NBRC 110450.</title>
        <authorList>
            <person name="Komaki H."/>
            <person name="Tamura T."/>
        </authorList>
    </citation>
    <scope>NUCLEOTIDE SEQUENCE [LARGE SCALE GENOMIC DNA]</scope>
    <source>
        <strain evidence="4 5">NBRC 110450</strain>
    </source>
</reference>
<dbReference type="PANTHER" id="PTHR36933">
    <property type="entry name" value="SLL0788 PROTEIN"/>
    <property type="match status" value="1"/>
</dbReference>
<accession>A0ABQ4E3V8</accession>
<dbReference type="Gene3D" id="1.20.1260.10">
    <property type="match status" value="1"/>
</dbReference>
<name>A0ABQ4E3V8_9ACTN</name>
<evidence type="ECO:0000256" key="1">
    <source>
        <dbReference type="SAM" id="MobiDB-lite"/>
    </source>
</evidence>
<sequence length="224" mass="23512">MAAETGVVTTASAPEEDEVAGRGSGRWAAGTAALSLAILLGLLLGFTSGLLAPGLFRPGDTSAEAGFARDMSSHHAQAVEMAILAHGKSTNPDIQTLAADIALTQQGQIGVMQTWLKNWGLSPTGRQPRMAWMPDGAGALKDGLMPGMATDAERAELRAATGSDFDLLFLRLMLNHHLGGIHMAEGILDLSDDEQVSALAESMVAGQKKEIELIQTLQGRINSR</sequence>
<comment type="caution">
    <text evidence="4">The sequence shown here is derived from an EMBL/GenBank/DDBJ whole genome shotgun (WGS) entry which is preliminary data.</text>
</comment>
<organism evidence="4 5">
    <name type="scientific">Plantactinospora endophytica</name>
    <dbReference type="NCBI Taxonomy" id="673535"/>
    <lineage>
        <taxon>Bacteria</taxon>
        <taxon>Bacillati</taxon>
        <taxon>Actinomycetota</taxon>
        <taxon>Actinomycetes</taxon>
        <taxon>Micromonosporales</taxon>
        <taxon>Micromonosporaceae</taxon>
        <taxon>Plantactinospora</taxon>
    </lineage>
</organism>
<dbReference type="InterPro" id="IPR005183">
    <property type="entry name" value="DUF305_CopM-like"/>
</dbReference>
<keyword evidence="5" id="KW-1185">Reference proteome</keyword>
<evidence type="ECO:0000259" key="3">
    <source>
        <dbReference type="Pfam" id="PF03713"/>
    </source>
</evidence>
<gene>
    <name evidence="4" type="ORF">Pen02_43270</name>
</gene>
<feature type="transmembrane region" description="Helical" evidence="2">
    <location>
        <begin position="27"/>
        <end position="52"/>
    </location>
</feature>
<dbReference type="PANTHER" id="PTHR36933:SF1">
    <property type="entry name" value="SLL0788 PROTEIN"/>
    <property type="match status" value="1"/>
</dbReference>
<protein>
    <submittedName>
        <fullName evidence="4">DUF305 domain-containing protein</fullName>
    </submittedName>
</protein>
<keyword evidence="2" id="KW-1133">Transmembrane helix</keyword>
<proteinExistence type="predicted"/>
<keyword evidence="2" id="KW-0812">Transmembrane</keyword>
<feature type="domain" description="DUF305" evidence="3">
    <location>
        <begin position="64"/>
        <end position="217"/>
    </location>
</feature>
<dbReference type="Pfam" id="PF03713">
    <property type="entry name" value="DUF305"/>
    <property type="match status" value="1"/>
</dbReference>
<keyword evidence="2" id="KW-0472">Membrane</keyword>
<dbReference type="RefSeq" id="WP_203867882.1">
    <property type="nucleotide sequence ID" value="NZ_BONW01000021.1"/>
</dbReference>
<evidence type="ECO:0000256" key="2">
    <source>
        <dbReference type="SAM" id="Phobius"/>
    </source>
</evidence>
<feature type="region of interest" description="Disordered" evidence="1">
    <location>
        <begin position="1"/>
        <end position="22"/>
    </location>
</feature>